<proteinExistence type="predicted"/>
<reference evidence="3 4" key="1">
    <citation type="journal article" date="2010" name="Nature">
        <title>The Ectocarpus genome and the independent evolution of multicellularity in brown algae.</title>
        <authorList>
            <person name="Cock J.M."/>
            <person name="Sterck L."/>
            <person name="Rouze P."/>
            <person name="Scornet D."/>
            <person name="Allen A.E."/>
            <person name="Amoutzias G."/>
            <person name="Anthouard V."/>
            <person name="Artiguenave F."/>
            <person name="Aury J.M."/>
            <person name="Badger J.H."/>
            <person name="Beszteri B."/>
            <person name="Billiau K."/>
            <person name="Bonnet E."/>
            <person name="Bothwell J.H."/>
            <person name="Bowler C."/>
            <person name="Boyen C."/>
            <person name="Brownlee C."/>
            <person name="Carrano C.J."/>
            <person name="Charrier B."/>
            <person name="Cho G.Y."/>
            <person name="Coelho S.M."/>
            <person name="Collen J."/>
            <person name="Corre E."/>
            <person name="Da Silva C."/>
            <person name="Delage L."/>
            <person name="Delaroque N."/>
            <person name="Dittami S.M."/>
            <person name="Doulbeau S."/>
            <person name="Elias M."/>
            <person name="Farnham G."/>
            <person name="Gachon C.M."/>
            <person name="Gschloessl B."/>
            <person name="Heesch S."/>
            <person name="Jabbari K."/>
            <person name="Jubin C."/>
            <person name="Kawai H."/>
            <person name="Kimura K."/>
            <person name="Kloareg B."/>
            <person name="Kupper F.C."/>
            <person name="Lang D."/>
            <person name="Le Bail A."/>
            <person name="Leblanc C."/>
            <person name="Lerouge P."/>
            <person name="Lohr M."/>
            <person name="Lopez P.J."/>
            <person name="Martens C."/>
            <person name="Maumus F."/>
            <person name="Michel G."/>
            <person name="Miranda-Saavedra D."/>
            <person name="Morales J."/>
            <person name="Moreau H."/>
            <person name="Motomura T."/>
            <person name="Nagasato C."/>
            <person name="Napoli C.A."/>
            <person name="Nelson D.R."/>
            <person name="Nyvall-Collen P."/>
            <person name="Peters A.F."/>
            <person name="Pommier C."/>
            <person name="Potin P."/>
            <person name="Poulain J."/>
            <person name="Quesneville H."/>
            <person name="Read B."/>
            <person name="Rensing S.A."/>
            <person name="Ritter A."/>
            <person name="Rousvoal S."/>
            <person name="Samanta M."/>
            <person name="Samson G."/>
            <person name="Schroeder D.C."/>
            <person name="Segurens B."/>
            <person name="Strittmatter M."/>
            <person name="Tonon T."/>
            <person name="Tregear J.W."/>
            <person name="Valentin K."/>
            <person name="von Dassow P."/>
            <person name="Yamagishi T."/>
            <person name="Van de Peer Y."/>
            <person name="Wincker P."/>
        </authorList>
    </citation>
    <scope>NUCLEOTIDE SEQUENCE [LARGE SCALE GENOMIC DNA]</scope>
    <source>
        <strain evidence="4">Ec32 / CCAP1310/4</strain>
    </source>
</reference>
<dbReference type="eggNOG" id="ENOG502RKPE">
    <property type="taxonomic scope" value="Eukaryota"/>
</dbReference>
<dbReference type="EMBL" id="FN649727">
    <property type="protein sequence ID" value="CBJ26080.1"/>
    <property type="molecule type" value="Genomic_DNA"/>
</dbReference>
<sequence length="167" mass="17941">MLPKCGTHASSRHHHPQLNPGAAAPAGGPRRESSIRATEASAPEFGGIQHAGVLVSDTKASKEFYVNVFGFEDESPLRPQLPFDGAFVRAGATQVHLMELPNPDPVDGRPEHGGRDRHVAFSIADLRPLKGRLDSAGVTYTMSKSGRAALFCRDLDGNAFEFIQQAL</sequence>
<dbReference type="InterPro" id="IPR004360">
    <property type="entry name" value="Glyas_Fos-R_dOase_dom"/>
</dbReference>
<dbReference type="GO" id="GO:0016829">
    <property type="term" value="F:lyase activity"/>
    <property type="evidence" value="ECO:0007669"/>
    <property type="project" value="UniProtKB-KW"/>
</dbReference>
<evidence type="ECO:0000259" key="2">
    <source>
        <dbReference type="PROSITE" id="PS51819"/>
    </source>
</evidence>
<feature type="region of interest" description="Disordered" evidence="1">
    <location>
        <begin position="1"/>
        <end position="43"/>
    </location>
</feature>
<dbReference type="OrthoDB" id="5371818at2759"/>
<dbReference type="EMBL" id="FN648291">
    <property type="protein sequence ID" value="CBJ26080.1"/>
    <property type="molecule type" value="Genomic_DNA"/>
</dbReference>
<dbReference type="PANTHER" id="PTHR21366:SF22">
    <property type="entry name" value="VOC DOMAIN-CONTAINING PROTEIN"/>
    <property type="match status" value="1"/>
</dbReference>
<gene>
    <name evidence="3" type="primary">lactoylglutathio</name>
    <name evidence="3" type="ORF">Esi_0018_0201</name>
</gene>
<keyword evidence="4" id="KW-1185">Reference proteome</keyword>
<organism evidence="3 4">
    <name type="scientific">Ectocarpus siliculosus</name>
    <name type="common">Brown alga</name>
    <name type="synonym">Conferva siliculosa</name>
    <dbReference type="NCBI Taxonomy" id="2880"/>
    <lineage>
        <taxon>Eukaryota</taxon>
        <taxon>Sar</taxon>
        <taxon>Stramenopiles</taxon>
        <taxon>Ochrophyta</taxon>
        <taxon>PX clade</taxon>
        <taxon>Phaeophyceae</taxon>
        <taxon>Ectocarpales</taxon>
        <taxon>Ectocarpaceae</taxon>
        <taxon>Ectocarpus</taxon>
    </lineage>
</organism>
<dbReference type="InParanoid" id="D7FNR9"/>
<evidence type="ECO:0000256" key="1">
    <source>
        <dbReference type="SAM" id="MobiDB-lite"/>
    </source>
</evidence>
<keyword evidence="3" id="KW-0456">Lyase</keyword>
<dbReference type="Proteomes" id="UP000002630">
    <property type="component" value="Linkage Group LG02"/>
</dbReference>
<evidence type="ECO:0000313" key="4">
    <source>
        <dbReference type="Proteomes" id="UP000002630"/>
    </source>
</evidence>
<feature type="domain" description="VOC" evidence="2">
    <location>
        <begin position="47"/>
        <end position="165"/>
    </location>
</feature>
<dbReference type="PANTHER" id="PTHR21366">
    <property type="entry name" value="GLYOXALASE FAMILY PROTEIN"/>
    <property type="match status" value="1"/>
</dbReference>
<accession>D7FNR9</accession>
<dbReference type="OMA" id="GRNPHFA"/>
<evidence type="ECO:0000313" key="3">
    <source>
        <dbReference type="EMBL" id="CBJ26080.1"/>
    </source>
</evidence>
<name>D7FNR9_ECTSI</name>
<protein>
    <submittedName>
        <fullName evidence="3">Lactoylglutathione lyase family protein / glyoxalase I family protein</fullName>
    </submittedName>
</protein>
<dbReference type="PROSITE" id="PS51819">
    <property type="entry name" value="VOC"/>
    <property type="match status" value="1"/>
</dbReference>
<dbReference type="InterPro" id="IPR050383">
    <property type="entry name" value="GlyoxalaseI/FosfomycinResist"/>
</dbReference>
<dbReference type="InterPro" id="IPR029068">
    <property type="entry name" value="Glyas_Bleomycin-R_OHBP_Dase"/>
</dbReference>
<dbReference type="InterPro" id="IPR037523">
    <property type="entry name" value="VOC_core"/>
</dbReference>
<dbReference type="Pfam" id="PF00903">
    <property type="entry name" value="Glyoxalase"/>
    <property type="match status" value="1"/>
</dbReference>
<dbReference type="SUPFAM" id="SSF54593">
    <property type="entry name" value="Glyoxalase/Bleomycin resistance protein/Dihydroxybiphenyl dioxygenase"/>
    <property type="match status" value="1"/>
</dbReference>
<dbReference type="Gene3D" id="3.10.180.10">
    <property type="entry name" value="2,3-Dihydroxybiphenyl 1,2-Dioxygenase, domain 1"/>
    <property type="match status" value="1"/>
</dbReference>
<dbReference type="AlphaFoldDB" id="D7FNR9"/>